<feature type="region of interest" description="Disordered" evidence="2">
    <location>
        <begin position="1"/>
        <end position="20"/>
    </location>
</feature>
<dbReference type="Proteomes" id="UP000825935">
    <property type="component" value="Chromosome 4"/>
</dbReference>
<dbReference type="OMA" id="MEDDGCE"/>
<gene>
    <name evidence="4" type="ORF">KP509_04G015300</name>
</gene>
<name>A0A8T2UX18_CERRI</name>
<feature type="compositionally biased region" description="Polar residues" evidence="2">
    <location>
        <begin position="1"/>
        <end position="12"/>
    </location>
</feature>
<feature type="region of interest" description="Disordered" evidence="2">
    <location>
        <begin position="37"/>
        <end position="69"/>
    </location>
</feature>
<comment type="caution">
    <text evidence="4">The sequence shown here is derived from an EMBL/GenBank/DDBJ whole genome shotgun (WGS) entry which is preliminary data.</text>
</comment>
<keyword evidence="3" id="KW-0472">Membrane</keyword>
<accession>A0A8T2UX18</accession>
<feature type="transmembrane region" description="Helical" evidence="3">
    <location>
        <begin position="200"/>
        <end position="217"/>
    </location>
</feature>
<sequence>MAESGSSSNDLTSPPASSVAAVGAPDWELLSMSMSASALGKSRGDDRESSEIPNPTIESSSSSVPFNGALPSDAWNESLHANVNIDSSNDAGAEPFTEGWKPQLVVSSANLYGLVAERSREEGVHLPSEHAHAYFDDGNASLSISESLISSQKSEKFGADMEKLLLDSSHYADEGGIIILSGKERLKTGGAKRPRKTAKFIFSIAVAASFVGIFVLGRKLRTAYQQNEQLQIEVSAKEEKLSELLLQINRLKQVLIDHQRIPVSKK</sequence>
<protein>
    <submittedName>
        <fullName evidence="4">Uncharacterized protein</fullName>
    </submittedName>
</protein>
<keyword evidence="5" id="KW-1185">Reference proteome</keyword>
<evidence type="ECO:0000256" key="2">
    <source>
        <dbReference type="SAM" id="MobiDB-lite"/>
    </source>
</evidence>
<evidence type="ECO:0000313" key="4">
    <source>
        <dbReference type="EMBL" id="KAH7438446.1"/>
    </source>
</evidence>
<proteinExistence type="predicted"/>
<evidence type="ECO:0000256" key="3">
    <source>
        <dbReference type="SAM" id="Phobius"/>
    </source>
</evidence>
<dbReference type="AlphaFoldDB" id="A0A8T2UX18"/>
<keyword evidence="3" id="KW-1133">Transmembrane helix</keyword>
<feature type="compositionally biased region" description="Polar residues" evidence="2">
    <location>
        <begin position="51"/>
        <end position="65"/>
    </location>
</feature>
<reference evidence="4" key="1">
    <citation type="submission" date="2021-08" db="EMBL/GenBank/DDBJ databases">
        <title>WGS assembly of Ceratopteris richardii.</title>
        <authorList>
            <person name="Marchant D.B."/>
            <person name="Chen G."/>
            <person name="Jenkins J."/>
            <person name="Shu S."/>
            <person name="Leebens-Mack J."/>
            <person name="Grimwood J."/>
            <person name="Schmutz J."/>
            <person name="Soltis P."/>
            <person name="Soltis D."/>
            <person name="Chen Z.-H."/>
        </authorList>
    </citation>
    <scope>NUCLEOTIDE SEQUENCE</scope>
    <source>
        <strain evidence="4">Whitten #5841</strain>
        <tissue evidence="4">Leaf</tissue>
    </source>
</reference>
<feature type="coiled-coil region" evidence="1">
    <location>
        <begin position="220"/>
        <end position="254"/>
    </location>
</feature>
<keyword evidence="1" id="KW-0175">Coiled coil</keyword>
<organism evidence="4 5">
    <name type="scientific">Ceratopteris richardii</name>
    <name type="common">Triangle waterfern</name>
    <dbReference type="NCBI Taxonomy" id="49495"/>
    <lineage>
        <taxon>Eukaryota</taxon>
        <taxon>Viridiplantae</taxon>
        <taxon>Streptophyta</taxon>
        <taxon>Embryophyta</taxon>
        <taxon>Tracheophyta</taxon>
        <taxon>Polypodiopsida</taxon>
        <taxon>Polypodiidae</taxon>
        <taxon>Polypodiales</taxon>
        <taxon>Pteridineae</taxon>
        <taxon>Pteridaceae</taxon>
        <taxon>Parkerioideae</taxon>
        <taxon>Ceratopteris</taxon>
    </lineage>
</organism>
<evidence type="ECO:0000313" key="5">
    <source>
        <dbReference type="Proteomes" id="UP000825935"/>
    </source>
</evidence>
<dbReference type="EMBL" id="CM035409">
    <property type="protein sequence ID" value="KAH7438446.1"/>
    <property type="molecule type" value="Genomic_DNA"/>
</dbReference>
<evidence type="ECO:0000256" key="1">
    <source>
        <dbReference type="SAM" id="Coils"/>
    </source>
</evidence>
<keyword evidence="3" id="KW-0812">Transmembrane</keyword>